<evidence type="ECO:0000313" key="2">
    <source>
        <dbReference type="EMBL" id="UJG43082.1"/>
    </source>
</evidence>
<dbReference type="InterPro" id="IPR036866">
    <property type="entry name" value="RibonucZ/Hydroxyglut_hydro"/>
</dbReference>
<reference evidence="2" key="1">
    <citation type="journal article" date="2022" name="Nat. Microbiol.">
        <title>Unique mobile elements and scalable gene flow at the prokaryote-eukaryote boundary revealed by circularized Asgard archaea genomes.</title>
        <authorList>
            <person name="Wu F."/>
            <person name="Speth D.R."/>
            <person name="Philosof A."/>
            <person name="Cremiere A."/>
            <person name="Narayanan A."/>
            <person name="Barco R.A."/>
            <person name="Connon S.A."/>
            <person name="Amend J.P."/>
            <person name="Antoshechkin I.A."/>
            <person name="Orphan V.J."/>
        </authorList>
    </citation>
    <scope>NUCLEOTIDE SEQUENCE</scope>
    <source>
        <strain evidence="2">PR6</strain>
    </source>
</reference>
<dbReference type="InterPro" id="IPR001279">
    <property type="entry name" value="Metallo-B-lactamas"/>
</dbReference>
<dbReference type="PANTHER" id="PTHR43694">
    <property type="entry name" value="RIBONUCLEASE J"/>
    <property type="match status" value="1"/>
</dbReference>
<sequence length="146" mass="17025">MFDGIVLSHSHIDHAGFIPFIRSDIPFYASEGSLAILKAMEQTSYGFYEFLELKEKFKIRESKREKGKYIRDRDSSIRREIVSLKSDFKIGEFSFHFFPIDHSIVGATAYVIETQEGSIVYTGDIRFHDLLFVKFVELSLSRKKQR</sequence>
<feature type="domain" description="Metallo-beta-lactamase" evidence="1">
    <location>
        <begin position="3"/>
        <end position="126"/>
    </location>
</feature>
<dbReference type="AlphaFoldDB" id="A0A9Y1BQI2"/>
<dbReference type="SUPFAM" id="SSF56281">
    <property type="entry name" value="Metallo-hydrolase/oxidoreductase"/>
    <property type="match status" value="1"/>
</dbReference>
<proteinExistence type="predicted"/>
<organism evidence="2">
    <name type="scientific">Candidatus Heimdallarchaeum endolithica</name>
    <dbReference type="NCBI Taxonomy" id="2876572"/>
    <lineage>
        <taxon>Archaea</taxon>
        <taxon>Promethearchaeati</taxon>
        <taxon>Candidatus Heimdallarchaeota</taxon>
        <taxon>Candidatus Heimdallarchaeia (ex Rinke et al. 2021) (nom. nud.)</taxon>
        <taxon>Candidatus Heimdallarchaeales</taxon>
        <taxon>Candidatus Heimdallarchaeaceae</taxon>
        <taxon>Candidatus Heimdallarchaeum</taxon>
    </lineage>
</organism>
<dbReference type="Pfam" id="PF12706">
    <property type="entry name" value="Lactamase_B_2"/>
    <property type="match status" value="1"/>
</dbReference>
<evidence type="ECO:0000259" key="1">
    <source>
        <dbReference type="Pfam" id="PF12706"/>
    </source>
</evidence>
<dbReference type="Gene3D" id="3.60.15.10">
    <property type="entry name" value="Ribonuclease Z/Hydroxyacylglutathione hydrolase-like"/>
    <property type="match status" value="1"/>
</dbReference>
<dbReference type="EMBL" id="CP084167">
    <property type="protein sequence ID" value="UJG43082.1"/>
    <property type="molecule type" value="Genomic_DNA"/>
</dbReference>
<name>A0A9Y1BQI2_9ARCH</name>
<dbReference type="Proteomes" id="UP001200513">
    <property type="component" value="Chromosome"/>
</dbReference>
<gene>
    <name evidence="2" type="ORF">K9W46_11995</name>
</gene>
<protein>
    <submittedName>
        <fullName evidence="2">MBL fold metallo-hydrolase</fullName>
    </submittedName>
</protein>
<dbReference type="PANTHER" id="PTHR43694:SF1">
    <property type="entry name" value="RIBONUCLEASE J"/>
    <property type="match status" value="1"/>
</dbReference>
<accession>A0A9Y1BQI2</accession>